<feature type="region of interest" description="Disordered" evidence="1">
    <location>
        <begin position="1"/>
        <end position="26"/>
    </location>
</feature>
<comment type="caution">
    <text evidence="2">The sequence shown here is derived from an EMBL/GenBank/DDBJ whole genome shotgun (WGS) entry which is preliminary data.</text>
</comment>
<name>A0A232LYL8_9EURO</name>
<dbReference type="Gene3D" id="1.25.40.10">
    <property type="entry name" value="Tetratricopeptide repeat domain"/>
    <property type="match status" value="1"/>
</dbReference>
<dbReference type="PANTHER" id="PTHR46014">
    <property type="entry name" value="TETRATRICOPEPTIDE REPEAT PROTEIN 1"/>
    <property type="match status" value="1"/>
</dbReference>
<gene>
    <name evidence="2" type="ORF">Egran_03051</name>
</gene>
<evidence type="ECO:0000313" key="2">
    <source>
        <dbReference type="EMBL" id="OXV09186.1"/>
    </source>
</evidence>
<dbReference type="OrthoDB" id="1872379at2759"/>
<accession>A0A232LYL8</accession>
<dbReference type="InterPro" id="IPR011990">
    <property type="entry name" value="TPR-like_helical_dom_sf"/>
</dbReference>
<evidence type="ECO:0008006" key="4">
    <source>
        <dbReference type="Google" id="ProtNLM"/>
    </source>
</evidence>
<keyword evidence="3" id="KW-1185">Reference proteome</keyword>
<dbReference type="AlphaFoldDB" id="A0A232LYL8"/>
<dbReference type="SUPFAM" id="SSF48452">
    <property type="entry name" value="TPR-like"/>
    <property type="match status" value="1"/>
</dbReference>
<proteinExistence type="predicted"/>
<evidence type="ECO:0000313" key="3">
    <source>
        <dbReference type="Proteomes" id="UP000243515"/>
    </source>
</evidence>
<dbReference type="EMBL" id="NPHW01003668">
    <property type="protein sequence ID" value="OXV09186.1"/>
    <property type="molecule type" value="Genomic_DNA"/>
</dbReference>
<dbReference type="InterPro" id="IPR052769">
    <property type="entry name" value="TPR_domain_protein"/>
</dbReference>
<dbReference type="Proteomes" id="UP000243515">
    <property type="component" value="Unassembled WGS sequence"/>
</dbReference>
<organism evidence="2 3">
    <name type="scientific">Elaphomyces granulatus</name>
    <dbReference type="NCBI Taxonomy" id="519963"/>
    <lineage>
        <taxon>Eukaryota</taxon>
        <taxon>Fungi</taxon>
        <taxon>Dikarya</taxon>
        <taxon>Ascomycota</taxon>
        <taxon>Pezizomycotina</taxon>
        <taxon>Eurotiomycetes</taxon>
        <taxon>Eurotiomycetidae</taxon>
        <taxon>Eurotiales</taxon>
        <taxon>Elaphomycetaceae</taxon>
        <taxon>Elaphomyces</taxon>
    </lineage>
</organism>
<reference evidence="2 3" key="1">
    <citation type="journal article" date="2015" name="Environ. Microbiol.">
        <title>Metagenome sequence of Elaphomyces granulatus from sporocarp tissue reveals Ascomycota ectomycorrhizal fingerprints of genome expansion and a Proteobacteria-rich microbiome.</title>
        <authorList>
            <person name="Quandt C.A."/>
            <person name="Kohler A."/>
            <person name="Hesse C.N."/>
            <person name="Sharpton T.J."/>
            <person name="Martin F."/>
            <person name="Spatafora J.W."/>
        </authorList>
    </citation>
    <scope>NUCLEOTIDE SEQUENCE [LARGE SCALE GENOMIC DNA]</scope>
    <source>
        <strain evidence="2 3">OSC145934</strain>
    </source>
</reference>
<sequence>MNSNTPVTENDHQSGDSDSEAEDIFHDARFPADEEAKLLSESHAQKAEANALFASACYSDAISTYDHALASCPNYLDYEIAVLRSNIAACYLKLEDWKTVMDTATACIESLNRCLPASTRPDAVGARGDGQTDAQVAVVELSGQDEEAEQKELECLEQDDKRKEDIRRIRTKALMKRARARVELAGWANLQGAEDDYKELAAMDNLPPQDKKVVQKALEELPQKIQAARENEMGEMMGKLKDLGNGILKPFGLSTDNFKFIKDDNTGGYSMQFQSGS</sequence>
<dbReference type="PANTHER" id="PTHR46014:SF1">
    <property type="entry name" value="TETRATRICOPEPTIDE REPEAT PROTEIN 1"/>
    <property type="match status" value="1"/>
</dbReference>
<protein>
    <recommendedName>
        <fullName evidence="4">Tetratricopeptide repeat protein 1 (TTC1)</fullName>
    </recommendedName>
</protein>
<evidence type="ECO:0000256" key="1">
    <source>
        <dbReference type="SAM" id="MobiDB-lite"/>
    </source>
</evidence>